<keyword evidence="4" id="KW-0804">Transcription</keyword>
<protein>
    <recommendedName>
        <fullName evidence="8">WRKY domain-containing protein</fullName>
    </recommendedName>
</protein>
<feature type="compositionally biased region" description="Basic residues" evidence="7">
    <location>
        <begin position="113"/>
        <end position="126"/>
    </location>
</feature>
<dbReference type="GO" id="GO:0005634">
    <property type="term" value="C:nucleus"/>
    <property type="evidence" value="ECO:0007669"/>
    <property type="project" value="UniProtKB-SubCell"/>
</dbReference>
<dbReference type="Proteomes" id="UP000594263">
    <property type="component" value="Unplaced"/>
</dbReference>
<sequence length="333" mass="37004">MDEDWDLHAVVRGCRVSSLTDSKQAAAAALDDHTASDRLGCFLYNSKSLDHQLPLPPPPQPQEDLCDLYRPFFLPLSSAVVGSVSPPPQLTTMPKTPDQGQPPHNNASTATPRSKRRKNQLKKVRHVPAEGLSSDDTWSWRKYGQKPIKGSPFPRGYYRCSGSKGCPARKQVERNRSDPSMFIVTYTAEHNHPPPTHRNSLAGTTRHQHKLDTFPPASTIQQQHPKPATSTSSAFTSTSSSGDDEDDSTDVRQSTKTENQFEDLAMELGLHQHSKNNMDMTPTDDFFDGLDEIAPPPRSSRLDGFPLSWLANSTGQQAVKKQKVVELEQQVVW</sequence>
<evidence type="ECO:0000256" key="1">
    <source>
        <dbReference type="ARBA" id="ARBA00004123"/>
    </source>
</evidence>
<comment type="subcellular location">
    <subcellularLocation>
        <location evidence="1">Nucleus</location>
    </subcellularLocation>
</comment>
<evidence type="ECO:0000259" key="8">
    <source>
        <dbReference type="PROSITE" id="PS50811"/>
    </source>
</evidence>
<organism evidence="9 10">
    <name type="scientific">Kalanchoe fedtschenkoi</name>
    <name type="common">Lavender scallops</name>
    <name type="synonym">South American air plant</name>
    <dbReference type="NCBI Taxonomy" id="63787"/>
    <lineage>
        <taxon>Eukaryota</taxon>
        <taxon>Viridiplantae</taxon>
        <taxon>Streptophyta</taxon>
        <taxon>Embryophyta</taxon>
        <taxon>Tracheophyta</taxon>
        <taxon>Spermatophyta</taxon>
        <taxon>Magnoliopsida</taxon>
        <taxon>eudicotyledons</taxon>
        <taxon>Gunneridae</taxon>
        <taxon>Pentapetalae</taxon>
        <taxon>Saxifragales</taxon>
        <taxon>Crassulaceae</taxon>
        <taxon>Kalanchoe</taxon>
    </lineage>
</organism>
<evidence type="ECO:0000313" key="9">
    <source>
        <dbReference type="EnsemblPlants" id="Kaladp0037s0513.1.v1.1"/>
    </source>
</evidence>
<comment type="similarity">
    <text evidence="6">Belongs to the WRKY group II-e family.</text>
</comment>
<dbReference type="Gene3D" id="2.20.25.80">
    <property type="entry name" value="WRKY domain"/>
    <property type="match status" value="1"/>
</dbReference>
<dbReference type="SUPFAM" id="SSF118290">
    <property type="entry name" value="WRKY DNA-binding domain"/>
    <property type="match status" value="1"/>
</dbReference>
<name>A0A7N0TIU5_KALFE</name>
<keyword evidence="2" id="KW-0805">Transcription regulation</keyword>
<dbReference type="GO" id="GO:0003700">
    <property type="term" value="F:DNA-binding transcription factor activity"/>
    <property type="evidence" value="ECO:0007669"/>
    <property type="project" value="InterPro"/>
</dbReference>
<evidence type="ECO:0000256" key="7">
    <source>
        <dbReference type="SAM" id="MobiDB-lite"/>
    </source>
</evidence>
<evidence type="ECO:0000256" key="2">
    <source>
        <dbReference type="ARBA" id="ARBA00023015"/>
    </source>
</evidence>
<dbReference type="GO" id="GO:0000976">
    <property type="term" value="F:transcription cis-regulatory region binding"/>
    <property type="evidence" value="ECO:0007669"/>
    <property type="project" value="TreeGrafter"/>
</dbReference>
<feature type="region of interest" description="Disordered" evidence="7">
    <location>
        <begin position="188"/>
        <end position="254"/>
    </location>
</feature>
<dbReference type="SMART" id="SM00774">
    <property type="entry name" value="WRKY"/>
    <property type="match status" value="1"/>
</dbReference>
<feature type="compositionally biased region" description="Polar residues" evidence="7">
    <location>
        <begin position="90"/>
        <end position="112"/>
    </location>
</feature>
<evidence type="ECO:0000256" key="6">
    <source>
        <dbReference type="ARBA" id="ARBA00060761"/>
    </source>
</evidence>
<dbReference type="InterPro" id="IPR044810">
    <property type="entry name" value="WRKY_plant"/>
</dbReference>
<proteinExistence type="inferred from homology"/>
<evidence type="ECO:0000313" key="10">
    <source>
        <dbReference type="Proteomes" id="UP000594263"/>
    </source>
</evidence>
<dbReference type="InterPro" id="IPR036576">
    <property type="entry name" value="WRKY_dom_sf"/>
</dbReference>
<dbReference type="Pfam" id="PF03106">
    <property type="entry name" value="WRKY"/>
    <property type="match status" value="1"/>
</dbReference>
<feature type="region of interest" description="Disordered" evidence="7">
    <location>
        <begin position="83"/>
        <end position="138"/>
    </location>
</feature>
<dbReference type="Gramene" id="Kaladp0037s0513.1.v1.1">
    <property type="protein sequence ID" value="Kaladp0037s0513.1.v1.1"/>
    <property type="gene ID" value="Kaladp0037s0513.v1.1"/>
</dbReference>
<evidence type="ECO:0000256" key="4">
    <source>
        <dbReference type="ARBA" id="ARBA00023163"/>
    </source>
</evidence>
<dbReference type="PANTHER" id="PTHR32096:SF18">
    <property type="entry name" value="DISEASE RESISTANCE PROTEIN RRS1B-RELATED"/>
    <property type="match status" value="1"/>
</dbReference>
<dbReference type="PROSITE" id="PS50811">
    <property type="entry name" value="WRKY"/>
    <property type="match status" value="1"/>
</dbReference>
<dbReference type="FunFam" id="2.20.25.80:FF:000007">
    <property type="entry name" value="WRKY transcription factor 22"/>
    <property type="match status" value="1"/>
</dbReference>
<evidence type="ECO:0000256" key="3">
    <source>
        <dbReference type="ARBA" id="ARBA00023125"/>
    </source>
</evidence>
<dbReference type="OMA" id="DELFGMC"/>
<accession>A0A7N0TIU5</accession>
<feature type="domain" description="WRKY" evidence="8">
    <location>
        <begin position="129"/>
        <end position="195"/>
    </location>
</feature>
<dbReference type="InterPro" id="IPR003657">
    <property type="entry name" value="WRKY_dom"/>
</dbReference>
<dbReference type="EnsemblPlants" id="Kaladp0037s0513.1.v1.1">
    <property type="protein sequence ID" value="Kaladp0037s0513.1.v1.1"/>
    <property type="gene ID" value="Kaladp0037s0513.v1.1"/>
</dbReference>
<evidence type="ECO:0000256" key="5">
    <source>
        <dbReference type="ARBA" id="ARBA00023242"/>
    </source>
</evidence>
<keyword evidence="10" id="KW-1185">Reference proteome</keyword>
<feature type="compositionally biased region" description="Low complexity" evidence="7">
    <location>
        <begin position="228"/>
        <end position="241"/>
    </location>
</feature>
<keyword evidence="5" id="KW-0539">Nucleus</keyword>
<dbReference type="PANTHER" id="PTHR32096">
    <property type="entry name" value="WRKY TRANSCRIPTION FACTOR 30-RELATED-RELATED"/>
    <property type="match status" value="1"/>
</dbReference>
<keyword evidence="3" id="KW-0238">DNA-binding</keyword>
<reference evidence="9" key="1">
    <citation type="submission" date="2021-01" db="UniProtKB">
        <authorList>
            <consortium name="EnsemblPlants"/>
        </authorList>
    </citation>
    <scope>IDENTIFICATION</scope>
</reference>
<dbReference type="AlphaFoldDB" id="A0A7N0TIU5"/>